<dbReference type="GO" id="GO:0003677">
    <property type="term" value="F:DNA binding"/>
    <property type="evidence" value="ECO:0007669"/>
    <property type="project" value="UniProtKB-KW"/>
</dbReference>
<proteinExistence type="predicted"/>
<feature type="region of interest" description="Disordered" evidence="7">
    <location>
        <begin position="305"/>
        <end position="354"/>
    </location>
</feature>
<feature type="compositionally biased region" description="Basic and acidic residues" evidence="7">
    <location>
        <begin position="1235"/>
        <end position="1254"/>
    </location>
</feature>
<feature type="domain" description="C3H1-type" evidence="8">
    <location>
        <begin position="1362"/>
        <end position="1390"/>
    </location>
</feature>
<evidence type="ECO:0000259" key="8">
    <source>
        <dbReference type="PROSITE" id="PS50103"/>
    </source>
</evidence>
<sequence length="1596" mass="176665">MRDVHRHPRYNPYPCQPSLPPPPLSADYPNFCTNLPQPPPPPPPDFQPPLFHHPSSPFSFRSPNCTPPIEHPLDFRASRPHPDRFSVFPRDFPFSSRVPDDWEPSSTYNSGPIYQFQPSSPRRVVVSQHHFTGMDLAPRYDISTIRPNTDFSRSSGDGYFGRRSISSVSSHSDIAHRGWSSKRQHLQDTPNSSSGVRLDEGVGAPPRNWGNPRYSSRANYLDPPRKVQKKSALFRIQMGNSVHSNYSHMKSRISGRCRSGKTSAFEVNCSSPAKHRNTKEGGNARTEGNPAHMSFKSNSLVAKQSITPSSPTNTTDKDFTPRNRKFGKLTAPDSMKLGISGHSAENSSRHLKTNEQTVGSECDIVCETDCDKADRFDKEICVEGFNASSGKSMAMLEKRNKLLHDQTPSDKLADNQSWEVSLLTPKTYINCKGSDESCQLEPEMPTGTGSGLIGIACSATTVVSVDDLSHHPFHQHVDVATRVNSLMPYCGNQLANIESPVLKDCIHEEVVSDIPAAEVSEIDRPEYLQAKKLISPLETDVPFNTVVDQSCSEDATENDIIEEHAMPISADENNNLHQDNGICMTNMKKRKETSIQYEISDWTPTATALERDLIDKVVFDFSNGDCMSPNQAEMEKELICVVDKGLTPVDVSVTDFEVTSTQSKGAAQVGLRGGGSTLVPGSPRAMISHNEGFSHGISKIVQGSSESSRGMEITTSKTVATADSDPDIPSTMASLERVAKGQITYFNTLFDLKSNDMAPGDDKKEVNNSVARTNSGHTMLVESLPLPNVVTPAHISSISSTHNQVFSNATSERLKCHRNYVLPVPFRTSSSLYFTSPKIEEAHKVRMVKSRTWHRSKIDVPLPDKMSASNVVHSRCHLMKGRKPQSTSYIRKGNSLVRNPSPVVNVSGGAQDSTSVTQPSFPNDQAFFENKFYDTIEPNQSGTSDDKVNIQRYEACQLLEKTTPTVSNCSPVESPCLSPMSPVVNCSSEINSGPMGSPDDTGLVQFHDEMKQKKVTENQIVALNSLGTQTAVDKGSISAKPDSIMYLKHNSYQLVAASGPSHLSVEKAQDAQILSSDGYYKMKNNQIIRTPLDTAQPPPVSGGNLNTEGLHAENMFTGPSTLQSYKGTMHKSSNSSLVWTLHGAQPTSKMPQGQVRCKRATSWRDMRNSGASLINRSSLMIRCRNTIYKRSTNGLSLRKYKVLALDGYSLKWSKSIERRSKKASEDATRAVVAAESKKREQNRLQRTMSKEKNKLHSSSKSALCVNLGPGGRIFRIGAVRYRMDPSRNTLQRIIDGGSQPGALEDADSKGFYVPKRLVIGKDEYIRIGNGNQLIRDPKKRIRMLANEKIKWSLHNVRLRLVKKRRFCQFYTRFGKCNKDDGKCPFIHDSSKIAVCTKFLKGICFEPNCKLTHKVIPERMEDCAYFLLGMCSNESCPYRHVNVNPNATTCEGFLKGYCADGDECQKKHSYVCHVFEETGTCPQGSKCKLHHPKKRKVKQTNFRMQNSAKGRYFGSPPPGVGPQTVVLMKHLTASSANIFEDGYIPDFISLHGGGDNDVEDISCASENVDNFMDIEVCDLDTLIKPVGIMNKDLGKNT</sequence>
<evidence type="ECO:0000256" key="5">
    <source>
        <dbReference type="ARBA" id="ARBA00023125"/>
    </source>
</evidence>
<dbReference type="FunFam" id="4.10.1000.10:FF:000022">
    <property type="entry name" value="Zinc finger CCCH domain-containing protein 7"/>
    <property type="match status" value="1"/>
</dbReference>
<feature type="domain" description="C3H1-type" evidence="8">
    <location>
        <begin position="1443"/>
        <end position="1470"/>
    </location>
</feature>
<dbReference type="EnsemblPlants" id="Kaladp0043s0027.1.v1.1">
    <property type="protein sequence ID" value="Kaladp0043s0027.1.v1.1"/>
    <property type="gene ID" value="Kaladp0043s0027.v1.1"/>
</dbReference>
<keyword evidence="4 6" id="KW-0862">Zinc</keyword>
<feature type="zinc finger region" description="C3H1-type" evidence="6">
    <location>
        <begin position="1416"/>
        <end position="1442"/>
    </location>
</feature>
<evidence type="ECO:0000256" key="6">
    <source>
        <dbReference type="PROSITE-ProRule" id="PRU00723"/>
    </source>
</evidence>
<feature type="compositionally biased region" description="Pro residues" evidence="7">
    <location>
        <begin position="14"/>
        <end position="24"/>
    </location>
</feature>
<evidence type="ECO:0000256" key="7">
    <source>
        <dbReference type="SAM" id="MobiDB-lite"/>
    </source>
</evidence>
<keyword evidence="1 6" id="KW-0479">Metal-binding</keyword>
<dbReference type="PANTHER" id="PTHR46156">
    <property type="entry name" value="CCCH ZINGC FINGER"/>
    <property type="match status" value="1"/>
</dbReference>
<feature type="domain" description="C3H1-type" evidence="8">
    <location>
        <begin position="1416"/>
        <end position="1442"/>
    </location>
</feature>
<keyword evidence="10" id="KW-1185">Reference proteome</keyword>
<feature type="zinc finger region" description="C3H1-type" evidence="6">
    <location>
        <begin position="1362"/>
        <end position="1390"/>
    </location>
</feature>
<evidence type="ECO:0000256" key="2">
    <source>
        <dbReference type="ARBA" id="ARBA00022737"/>
    </source>
</evidence>
<dbReference type="Gene3D" id="4.10.1000.10">
    <property type="entry name" value="Zinc finger, CCCH-type"/>
    <property type="match status" value="2"/>
</dbReference>
<dbReference type="InterPro" id="IPR000571">
    <property type="entry name" value="Znf_CCCH"/>
</dbReference>
<feature type="compositionally biased region" description="Pro residues" evidence="7">
    <location>
        <begin position="36"/>
        <end position="47"/>
    </location>
</feature>
<feature type="region of interest" description="Disordered" evidence="7">
    <location>
        <begin position="1"/>
        <end position="53"/>
    </location>
</feature>
<feature type="region of interest" description="Disordered" evidence="7">
    <location>
        <begin position="270"/>
        <end position="293"/>
    </location>
</feature>
<keyword evidence="5" id="KW-0238">DNA-binding</keyword>
<reference evidence="9" key="1">
    <citation type="submission" date="2021-01" db="UniProtKB">
        <authorList>
            <consortium name="EnsemblPlants"/>
        </authorList>
    </citation>
    <scope>IDENTIFICATION</scope>
</reference>
<evidence type="ECO:0000256" key="4">
    <source>
        <dbReference type="ARBA" id="ARBA00022833"/>
    </source>
</evidence>
<feature type="region of interest" description="Disordered" evidence="7">
    <location>
        <begin position="176"/>
        <end position="221"/>
    </location>
</feature>
<keyword evidence="3 6" id="KW-0863">Zinc-finger</keyword>
<evidence type="ECO:0000256" key="3">
    <source>
        <dbReference type="ARBA" id="ARBA00022771"/>
    </source>
</evidence>
<protein>
    <recommendedName>
        <fullName evidence="8">C3H1-type domain-containing protein</fullName>
    </recommendedName>
</protein>
<dbReference type="FunFam" id="4.10.1000.10:FF:000008">
    <property type="entry name" value="zinc finger CCCH domain-containing protein 3"/>
    <property type="match status" value="1"/>
</dbReference>
<dbReference type="PANTHER" id="PTHR46156:SF1">
    <property type="entry name" value="ZINC FINGER CCCH DOMAIN-CONTAINING PROTEIN 3"/>
    <property type="match status" value="1"/>
</dbReference>
<organism evidence="9 10">
    <name type="scientific">Kalanchoe fedtschenkoi</name>
    <name type="common">Lavender scallops</name>
    <name type="synonym">South American air plant</name>
    <dbReference type="NCBI Taxonomy" id="63787"/>
    <lineage>
        <taxon>Eukaryota</taxon>
        <taxon>Viridiplantae</taxon>
        <taxon>Streptophyta</taxon>
        <taxon>Embryophyta</taxon>
        <taxon>Tracheophyta</taxon>
        <taxon>Spermatophyta</taxon>
        <taxon>Magnoliopsida</taxon>
        <taxon>eudicotyledons</taxon>
        <taxon>Gunneridae</taxon>
        <taxon>Pentapetalae</taxon>
        <taxon>Saxifragales</taxon>
        <taxon>Crassulaceae</taxon>
        <taxon>Kalanchoe</taxon>
    </lineage>
</organism>
<evidence type="ECO:0000313" key="10">
    <source>
        <dbReference type="Proteomes" id="UP000594263"/>
    </source>
</evidence>
<feature type="compositionally biased region" description="Polar residues" evidence="7">
    <location>
        <begin position="305"/>
        <end position="314"/>
    </location>
</feature>
<feature type="compositionally biased region" description="Basic and acidic residues" evidence="7">
    <location>
        <begin position="1219"/>
        <end position="1228"/>
    </location>
</feature>
<evidence type="ECO:0000313" key="9">
    <source>
        <dbReference type="EnsemblPlants" id="Kaladp0043s0027.1.v1.1"/>
    </source>
</evidence>
<feature type="region of interest" description="Disordered" evidence="7">
    <location>
        <begin position="1219"/>
        <end position="1255"/>
    </location>
</feature>
<name>A0A7N0TR09_KALFE</name>
<dbReference type="GO" id="GO:0008270">
    <property type="term" value="F:zinc ion binding"/>
    <property type="evidence" value="ECO:0007669"/>
    <property type="project" value="UniProtKB-KW"/>
</dbReference>
<dbReference type="GO" id="GO:0005634">
    <property type="term" value="C:nucleus"/>
    <property type="evidence" value="ECO:0007669"/>
    <property type="project" value="TreeGrafter"/>
</dbReference>
<evidence type="ECO:0000256" key="1">
    <source>
        <dbReference type="ARBA" id="ARBA00022723"/>
    </source>
</evidence>
<accession>A0A7N0TR09</accession>
<keyword evidence="2" id="KW-0677">Repeat</keyword>
<dbReference type="Proteomes" id="UP000594263">
    <property type="component" value="Unplaced"/>
</dbReference>
<dbReference type="PROSITE" id="PS50103">
    <property type="entry name" value="ZF_C3H1"/>
    <property type="match status" value="3"/>
</dbReference>
<feature type="zinc finger region" description="C3H1-type" evidence="6">
    <location>
        <begin position="1443"/>
        <end position="1470"/>
    </location>
</feature>
<dbReference type="Gramene" id="Kaladp0043s0027.1.v1.1">
    <property type="protein sequence ID" value="Kaladp0043s0027.1.v1.1"/>
    <property type="gene ID" value="Kaladp0043s0027.v1.1"/>
</dbReference>
<dbReference type="SMART" id="SM00356">
    <property type="entry name" value="ZnF_C3H1"/>
    <property type="match status" value="5"/>
</dbReference>